<dbReference type="InterPro" id="IPR058030">
    <property type="entry name" value="TRIM8/14/16/25/29/45/65_CC"/>
</dbReference>
<keyword evidence="5" id="KW-0862">Zinc</keyword>
<evidence type="ECO:0000259" key="11">
    <source>
        <dbReference type="PROSITE" id="PS50119"/>
    </source>
</evidence>
<evidence type="ECO:0000256" key="1">
    <source>
        <dbReference type="ARBA" id="ARBA00009651"/>
    </source>
</evidence>
<dbReference type="SMART" id="SM00449">
    <property type="entry name" value="SPRY"/>
    <property type="match status" value="1"/>
</dbReference>
<dbReference type="PROSITE" id="PS50119">
    <property type="entry name" value="ZF_BBOX"/>
    <property type="match status" value="1"/>
</dbReference>
<comment type="function">
    <text evidence="6">Neurotoxin that produces dose-dependent hypolocomotion and hyperalgesia in mice. May directly act on the central nervous system, as it is 6500-fold more potent when administered intracerebroventricularly than intraperitoneal.</text>
</comment>
<keyword evidence="2" id="KW-0528">Neurotoxin</keyword>
<dbReference type="PRINTS" id="PR01407">
    <property type="entry name" value="BUTYPHLNCDUF"/>
</dbReference>
<feature type="coiled-coil region" evidence="8">
    <location>
        <begin position="154"/>
        <end position="181"/>
    </location>
</feature>
<dbReference type="PROSITE" id="PS50188">
    <property type="entry name" value="B302_SPRY"/>
    <property type="match status" value="1"/>
</dbReference>
<evidence type="ECO:0000256" key="6">
    <source>
        <dbReference type="ARBA" id="ARBA00034460"/>
    </source>
</evidence>
<organism evidence="13 14">
    <name type="scientific">Phrynosoma platyrhinos</name>
    <name type="common">Desert horned lizard</name>
    <dbReference type="NCBI Taxonomy" id="52577"/>
    <lineage>
        <taxon>Eukaryota</taxon>
        <taxon>Metazoa</taxon>
        <taxon>Chordata</taxon>
        <taxon>Craniata</taxon>
        <taxon>Vertebrata</taxon>
        <taxon>Euteleostomi</taxon>
        <taxon>Lepidosauria</taxon>
        <taxon>Squamata</taxon>
        <taxon>Bifurcata</taxon>
        <taxon>Unidentata</taxon>
        <taxon>Episquamata</taxon>
        <taxon>Toxicofera</taxon>
        <taxon>Iguania</taxon>
        <taxon>Phrynosomatidae</taxon>
        <taxon>Phrynosomatinae</taxon>
        <taxon>Phrynosoma</taxon>
    </lineage>
</organism>
<dbReference type="InterPro" id="IPR013320">
    <property type="entry name" value="ConA-like_dom_sf"/>
</dbReference>
<comment type="similarity">
    <text evidence="1">Belongs to the ohanin/vespryn family.</text>
</comment>
<dbReference type="InterPro" id="IPR043136">
    <property type="entry name" value="B30.2/SPRY_sf"/>
</dbReference>
<dbReference type="Pfam" id="PF00622">
    <property type="entry name" value="SPRY"/>
    <property type="match status" value="1"/>
</dbReference>
<dbReference type="PROSITE" id="PS50089">
    <property type="entry name" value="ZF_RING_2"/>
    <property type="match status" value="1"/>
</dbReference>
<keyword evidence="4 7" id="KW-0863">Zinc-finger</keyword>
<feature type="domain" description="RING-type" evidence="10">
    <location>
        <begin position="11"/>
        <end position="52"/>
    </location>
</feature>
<dbReference type="InterPro" id="IPR003879">
    <property type="entry name" value="Butyrophylin_SPRY"/>
</dbReference>
<reference evidence="13 14" key="1">
    <citation type="journal article" date="2022" name="Gigascience">
        <title>A chromosome-level genome assembly and annotation of the desert horned lizard, Phrynosoma platyrhinos, provides insight into chromosomal rearrangements among reptiles.</title>
        <authorList>
            <person name="Koochekian N."/>
            <person name="Ascanio A."/>
            <person name="Farleigh K."/>
            <person name="Card D.C."/>
            <person name="Schield D.R."/>
            <person name="Castoe T.A."/>
            <person name="Jezkova T."/>
        </authorList>
    </citation>
    <scope>NUCLEOTIDE SEQUENCE [LARGE SCALE GENOMIC DNA]</scope>
    <source>
        <strain evidence="13">NK-2021</strain>
    </source>
</reference>
<dbReference type="EMBL" id="JAIPUX010000439">
    <property type="protein sequence ID" value="KAH0630426.1"/>
    <property type="molecule type" value="Genomic_DNA"/>
</dbReference>
<evidence type="ECO:0000256" key="4">
    <source>
        <dbReference type="ARBA" id="ARBA00022771"/>
    </source>
</evidence>
<dbReference type="PANTHER" id="PTHR24103">
    <property type="entry name" value="E3 UBIQUITIN-PROTEIN LIGASE TRIM"/>
    <property type="match status" value="1"/>
</dbReference>
<keyword evidence="2" id="KW-0800">Toxin</keyword>
<dbReference type="InterPro" id="IPR027370">
    <property type="entry name" value="Znf-RING_euk"/>
</dbReference>
<evidence type="ECO:0000313" key="13">
    <source>
        <dbReference type="EMBL" id="KAH0630426.1"/>
    </source>
</evidence>
<dbReference type="InterPro" id="IPR050143">
    <property type="entry name" value="TRIM/RBCC"/>
</dbReference>
<dbReference type="SUPFAM" id="SSF49899">
    <property type="entry name" value="Concanavalin A-like lectins/glucanases"/>
    <property type="match status" value="1"/>
</dbReference>
<dbReference type="Proteomes" id="UP000826234">
    <property type="component" value="Unassembled WGS sequence"/>
</dbReference>
<dbReference type="InterPro" id="IPR013083">
    <property type="entry name" value="Znf_RING/FYVE/PHD"/>
</dbReference>
<feature type="domain" description="B30.2/SPRY" evidence="12">
    <location>
        <begin position="273"/>
        <end position="461"/>
    </location>
</feature>
<keyword evidence="8" id="KW-0175">Coiled coil</keyword>
<dbReference type="Pfam" id="PF13445">
    <property type="entry name" value="zf-RING_UBOX"/>
    <property type="match status" value="1"/>
</dbReference>
<proteinExistence type="inferred from homology"/>
<name>A0ABQ7TM30_PHRPL</name>
<feature type="compositionally biased region" description="Basic and acidic residues" evidence="9">
    <location>
        <begin position="89"/>
        <end position="103"/>
    </location>
</feature>
<evidence type="ECO:0000256" key="7">
    <source>
        <dbReference type="PROSITE-ProRule" id="PRU00024"/>
    </source>
</evidence>
<dbReference type="SMART" id="SM00184">
    <property type="entry name" value="RING"/>
    <property type="match status" value="1"/>
</dbReference>
<evidence type="ECO:0000256" key="9">
    <source>
        <dbReference type="SAM" id="MobiDB-lite"/>
    </source>
</evidence>
<evidence type="ECO:0000256" key="8">
    <source>
        <dbReference type="SAM" id="Coils"/>
    </source>
</evidence>
<dbReference type="Gene3D" id="3.30.40.10">
    <property type="entry name" value="Zinc/RING finger domain, C3HC4 (zinc finger)"/>
    <property type="match status" value="1"/>
</dbReference>
<accession>A0ABQ7TM30</accession>
<sequence length="467" mass="52871">MAEAFHQDLTCAVCLDLFTEPVLLGCGHCFCKKCITAFWDAQNSACSCPECRAPCLDRQHTPNRLLGNLAKKAWEMQERTNSSTPQKTPEVREKGQTEGAKEDGQHKLHCDVHGESLELFCTTDETPICFYCINSFVHAGHSFSSLKDGAQIYKEKLDKALQSLKTRITGLEQHKGQQKEKIRSFQNSAASLRADIRAKFSELHQILHQRQSTMLAKLDRDEKVAQKDMTDRLEQIRQRLQAVKEMMTEGKSCKELNNPGAFLSGVRHFLGKLAAENGFQPGGDKDDLLLEPLQLDLNTAHPIFTIVDMGVHLIVQVQHQKFWNDPQRFQGYQTVCGKNGFAAGKHYWEIETGDITAWFIGVTIESIAKKTQIGPECWKDNIWAIELARVKGISPEATSSCWRFGVYLDYEEGQVSFYNVNYGSHLGTHRVEFKEKVYPFFCHFASTPRKNASLTICQKWYPAAPVS</sequence>
<dbReference type="InterPro" id="IPR001870">
    <property type="entry name" value="B30.2/SPRY"/>
</dbReference>
<feature type="domain" description="B box-type" evidence="11">
    <location>
        <begin position="105"/>
        <end position="146"/>
    </location>
</feature>
<comment type="caution">
    <text evidence="13">The sequence shown here is derived from an EMBL/GenBank/DDBJ whole genome shotgun (WGS) entry which is preliminary data.</text>
</comment>
<gene>
    <name evidence="13" type="ORF">JD844_013441</name>
</gene>
<dbReference type="Gene3D" id="3.30.160.60">
    <property type="entry name" value="Classic Zinc Finger"/>
    <property type="match status" value="1"/>
</dbReference>
<dbReference type="SUPFAM" id="SSF57850">
    <property type="entry name" value="RING/U-box"/>
    <property type="match status" value="1"/>
</dbReference>
<protein>
    <submittedName>
        <fullName evidence="13">Uncharacterized protein</fullName>
    </submittedName>
</protein>
<evidence type="ECO:0000259" key="10">
    <source>
        <dbReference type="PROSITE" id="PS50089"/>
    </source>
</evidence>
<feature type="region of interest" description="Disordered" evidence="9">
    <location>
        <begin position="76"/>
        <end position="103"/>
    </location>
</feature>
<evidence type="ECO:0000259" key="12">
    <source>
        <dbReference type="PROSITE" id="PS50188"/>
    </source>
</evidence>
<dbReference type="Pfam" id="PF00643">
    <property type="entry name" value="zf-B_box"/>
    <property type="match status" value="1"/>
</dbReference>
<dbReference type="SUPFAM" id="SSF57845">
    <property type="entry name" value="B-box zinc-binding domain"/>
    <property type="match status" value="1"/>
</dbReference>
<dbReference type="PROSITE" id="PS00518">
    <property type="entry name" value="ZF_RING_1"/>
    <property type="match status" value="1"/>
</dbReference>
<keyword evidence="14" id="KW-1185">Reference proteome</keyword>
<evidence type="ECO:0000256" key="5">
    <source>
        <dbReference type="ARBA" id="ARBA00022833"/>
    </source>
</evidence>
<dbReference type="Pfam" id="PF25600">
    <property type="entry name" value="TRIM_CC"/>
    <property type="match status" value="1"/>
</dbReference>
<dbReference type="InterPro" id="IPR001841">
    <property type="entry name" value="Znf_RING"/>
</dbReference>
<dbReference type="InterPro" id="IPR017907">
    <property type="entry name" value="Znf_RING_CS"/>
</dbReference>
<dbReference type="SMART" id="SM00336">
    <property type="entry name" value="BBOX"/>
    <property type="match status" value="1"/>
</dbReference>
<evidence type="ECO:0000313" key="14">
    <source>
        <dbReference type="Proteomes" id="UP000826234"/>
    </source>
</evidence>
<keyword evidence="3" id="KW-0479">Metal-binding</keyword>
<evidence type="ECO:0000256" key="2">
    <source>
        <dbReference type="ARBA" id="ARBA00022699"/>
    </source>
</evidence>
<dbReference type="Gene3D" id="2.60.120.920">
    <property type="match status" value="1"/>
</dbReference>
<dbReference type="InterPro" id="IPR003877">
    <property type="entry name" value="SPRY_dom"/>
</dbReference>
<evidence type="ECO:0000256" key="3">
    <source>
        <dbReference type="ARBA" id="ARBA00022723"/>
    </source>
</evidence>
<dbReference type="InterPro" id="IPR000315">
    <property type="entry name" value="Znf_B-box"/>
</dbReference>